<proteinExistence type="predicted"/>
<sequence length="266" mass="31254">MAVLVAVQMNLRPTMSWDADDIVEAFKKFKQKSQLAFKSFLKCTTADERVSYILLWAGEKGLDLFNSWNMSELDCRNPDILLEKFERYLEPRSNHRIHRYKFQSLKQQPQETIGNFLSRLKNVAEKCIFKDKDERIDDQFTWGCTHKEVQKSLISKDALQLIKAVDTTRAFEATTKQMASLTLQTNTISSSVDTVSKHRMKHNHKQRICQYCGTEHEFNDRRKCPAFGTHCKACGKPNHWKKMCRLTKSHKYKPPIFKEERKEKIK</sequence>
<accession>A0A0L8HLX8</accession>
<dbReference type="EMBL" id="KQ417802">
    <property type="protein sequence ID" value="KOF90217.1"/>
    <property type="molecule type" value="Genomic_DNA"/>
</dbReference>
<dbReference type="PANTHER" id="PTHR33198:SF20">
    <property type="entry name" value="RETROTRANSPOSON GAG DOMAIN-CONTAINING PROTEIN"/>
    <property type="match status" value="1"/>
</dbReference>
<dbReference type="AlphaFoldDB" id="A0A0L8HLX8"/>
<dbReference type="STRING" id="37653.A0A0L8HLX8"/>
<dbReference type="PANTHER" id="PTHR33198">
    <property type="entry name" value="ANK_REP_REGION DOMAIN-CONTAINING PROTEIN-RELATED"/>
    <property type="match status" value="1"/>
</dbReference>
<evidence type="ECO:0008006" key="2">
    <source>
        <dbReference type="Google" id="ProtNLM"/>
    </source>
</evidence>
<dbReference type="OrthoDB" id="10068383at2759"/>
<evidence type="ECO:0000313" key="1">
    <source>
        <dbReference type="EMBL" id="KOF90217.1"/>
    </source>
</evidence>
<reference evidence="1" key="1">
    <citation type="submission" date="2015-07" db="EMBL/GenBank/DDBJ databases">
        <title>MeaNS - Measles Nucleotide Surveillance Program.</title>
        <authorList>
            <person name="Tran T."/>
            <person name="Druce J."/>
        </authorList>
    </citation>
    <scope>NUCLEOTIDE SEQUENCE</scope>
    <source>
        <strain evidence="1">UCB-OBI-ISO-001</strain>
        <tissue evidence="1">Gonad</tissue>
    </source>
</reference>
<protein>
    <recommendedName>
        <fullName evidence="2">CCHC-type domain-containing protein</fullName>
    </recommendedName>
</protein>
<gene>
    <name evidence="1" type="ORF">OCBIM_22011554mg</name>
</gene>
<organism evidence="1">
    <name type="scientific">Octopus bimaculoides</name>
    <name type="common">California two-spotted octopus</name>
    <dbReference type="NCBI Taxonomy" id="37653"/>
    <lineage>
        <taxon>Eukaryota</taxon>
        <taxon>Metazoa</taxon>
        <taxon>Spiralia</taxon>
        <taxon>Lophotrochozoa</taxon>
        <taxon>Mollusca</taxon>
        <taxon>Cephalopoda</taxon>
        <taxon>Coleoidea</taxon>
        <taxon>Octopodiformes</taxon>
        <taxon>Octopoda</taxon>
        <taxon>Incirrata</taxon>
        <taxon>Octopodidae</taxon>
        <taxon>Octopus</taxon>
    </lineage>
</organism>
<name>A0A0L8HLX8_OCTBM</name>